<feature type="chain" id="PRO_5035202968" evidence="1">
    <location>
        <begin position="25"/>
        <end position="81"/>
    </location>
</feature>
<comment type="caution">
    <text evidence="2">The sequence shown here is derived from an EMBL/GenBank/DDBJ whole genome shotgun (WGS) entry which is preliminary data.</text>
</comment>
<evidence type="ECO:0000313" key="2">
    <source>
        <dbReference type="EMBL" id="GGI03303.1"/>
    </source>
</evidence>
<dbReference type="RefSeq" id="WP_130648363.1">
    <property type="nucleotide sequence ID" value="NZ_BMHA01000001.1"/>
</dbReference>
<dbReference type="PROSITE" id="PS51318">
    <property type="entry name" value="TAT"/>
    <property type="match status" value="1"/>
</dbReference>
<accession>A0A8J3A584</accession>
<evidence type="ECO:0000256" key="1">
    <source>
        <dbReference type="SAM" id="SignalP"/>
    </source>
</evidence>
<dbReference type="InterPro" id="IPR006311">
    <property type="entry name" value="TAT_signal"/>
</dbReference>
<reference evidence="2" key="2">
    <citation type="submission" date="2020-09" db="EMBL/GenBank/DDBJ databases">
        <authorList>
            <person name="Sun Q."/>
            <person name="Zhou Y."/>
        </authorList>
    </citation>
    <scope>NUCLEOTIDE SEQUENCE</scope>
    <source>
        <strain evidence="2">CGMCC 1.14988</strain>
    </source>
</reference>
<sequence>MHRRRAVIALTAGVLALIPMAAHAAPPAHAPGPGCAAFGGNVAGLATQLGAVFGQTASGVATSGPGAFPGLVVGPEMDALC</sequence>
<keyword evidence="1" id="KW-0732">Signal</keyword>
<reference evidence="2" key="1">
    <citation type="journal article" date="2014" name="Int. J. Syst. Evol. Microbiol.">
        <title>Complete genome sequence of Corynebacterium casei LMG S-19264T (=DSM 44701T), isolated from a smear-ripened cheese.</title>
        <authorList>
            <consortium name="US DOE Joint Genome Institute (JGI-PGF)"/>
            <person name="Walter F."/>
            <person name="Albersmeier A."/>
            <person name="Kalinowski J."/>
            <person name="Ruckert C."/>
        </authorList>
    </citation>
    <scope>NUCLEOTIDE SEQUENCE</scope>
    <source>
        <strain evidence="2">CGMCC 1.14988</strain>
    </source>
</reference>
<gene>
    <name evidence="2" type="ORF">GCM10011354_03360</name>
</gene>
<dbReference type="AlphaFoldDB" id="A0A8J3A584"/>
<name>A0A8J3A584_9ACTN</name>
<proteinExistence type="predicted"/>
<protein>
    <submittedName>
        <fullName evidence="2">Uncharacterized protein</fullName>
    </submittedName>
</protein>
<dbReference type="EMBL" id="BMHA01000001">
    <property type="protein sequence ID" value="GGI03303.1"/>
    <property type="molecule type" value="Genomic_DNA"/>
</dbReference>
<evidence type="ECO:0000313" key="3">
    <source>
        <dbReference type="Proteomes" id="UP000650511"/>
    </source>
</evidence>
<feature type="signal peptide" evidence="1">
    <location>
        <begin position="1"/>
        <end position="24"/>
    </location>
</feature>
<organism evidence="2 3">
    <name type="scientific">Egicoccus halophilus</name>
    <dbReference type="NCBI Taxonomy" id="1670830"/>
    <lineage>
        <taxon>Bacteria</taxon>
        <taxon>Bacillati</taxon>
        <taxon>Actinomycetota</taxon>
        <taxon>Nitriliruptoria</taxon>
        <taxon>Egicoccales</taxon>
        <taxon>Egicoccaceae</taxon>
        <taxon>Egicoccus</taxon>
    </lineage>
</organism>
<dbReference type="Proteomes" id="UP000650511">
    <property type="component" value="Unassembled WGS sequence"/>
</dbReference>
<keyword evidence="3" id="KW-1185">Reference proteome</keyword>